<organism evidence="4 5">
    <name type="scientific">Carnobacterium antarcticum</name>
    <dbReference type="NCBI Taxonomy" id="2126436"/>
    <lineage>
        <taxon>Bacteria</taxon>
        <taxon>Bacillati</taxon>
        <taxon>Bacillota</taxon>
        <taxon>Bacilli</taxon>
        <taxon>Lactobacillales</taxon>
        <taxon>Carnobacteriaceae</taxon>
        <taxon>Carnobacterium</taxon>
    </lineage>
</organism>
<evidence type="ECO:0000256" key="2">
    <source>
        <dbReference type="SAM" id="Phobius"/>
    </source>
</evidence>
<evidence type="ECO:0000313" key="4">
    <source>
        <dbReference type="EMBL" id="MFD1799430.1"/>
    </source>
</evidence>
<dbReference type="RefSeq" id="WP_058918378.1">
    <property type="nucleotide sequence ID" value="NZ_JBHSQC010000025.1"/>
</dbReference>
<protein>
    <submittedName>
        <fullName evidence="4">LysM peptidoglycan-binding domain-containing protein</fullName>
    </submittedName>
</protein>
<keyword evidence="2" id="KW-0812">Transmembrane</keyword>
<accession>A0ABW4NLW1</accession>
<feature type="compositionally biased region" description="Low complexity" evidence="1">
    <location>
        <begin position="89"/>
        <end position="117"/>
    </location>
</feature>
<dbReference type="PANTHER" id="PTHR33734:SF22">
    <property type="entry name" value="MEMBRANE-BOUND LYTIC MUREIN TRANSGLYCOSYLASE D"/>
    <property type="match status" value="1"/>
</dbReference>
<dbReference type="PANTHER" id="PTHR33734">
    <property type="entry name" value="LYSM DOMAIN-CONTAINING GPI-ANCHORED PROTEIN 2"/>
    <property type="match status" value="1"/>
</dbReference>
<feature type="compositionally biased region" description="Acidic residues" evidence="1">
    <location>
        <begin position="128"/>
        <end position="158"/>
    </location>
</feature>
<dbReference type="CDD" id="cd00118">
    <property type="entry name" value="LysM"/>
    <property type="match status" value="1"/>
</dbReference>
<dbReference type="InterPro" id="IPR018392">
    <property type="entry name" value="LysM"/>
</dbReference>
<dbReference type="Proteomes" id="UP001597285">
    <property type="component" value="Unassembled WGS sequence"/>
</dbReference>
<sequence length="211" mass="22915">MAGKKSKNNQKDEIWSRKFDDEDGLANDEQSRIARKKAKGGISPILTSLFIFLALLIILPVATYLWYTNSGRADELKPAEDKITITQNSSTESSSEAKKSSSSSSEESSESVSSEESSIAETPVESEAVIEQEEPEQSTPEIIEEAPIEETPEVETPEVETPAETGNTYTVKAGDNLYRIALNHGMTTEELKALNGISGDEVSVGTVLKVN</sequence>
<keyword evidence="5" id="KW-1185">Reference proteome</keyword>
<dbReference type="SMART" id="SM00257">
    <property type="entry name" value="LysM"/>
    <property type="match status" value="1"/>
</dbReference>
<feature type="transmembrane region" description="Helical" evidence="2">
    <location>
        <begin position="45"/>
        <end position="67"/>
    </location>
</feature>
<evidence type="ECO:0000313" key="5">
    <source>
        <dbReference type="Proteomes" id="UP001597285"/>
    </source>
</evidence>
<dbReference type="InterPro" id="IPR036779">
    <property type="entry name" value="LysM_dom_sf"/>
</dbReference>
<dbReference type="PROSITE" id="PS51782">
    <property type="entry name" value="LYSM"/>
    <property type="match status" value="1"/>
</dbReference>
<dbReference type="SUPFAM" id="SSF54106">
    <property type="entry name" value="LysM domain"/>
    <property type="match status" value="1"/>
</dbReference>
<gene>
    <name evidence="4" type="ORF">ACFSBK_06150</name>
</gene>
<keyword evidence="2" id="KW-0472">Membrane</keyword>
<keyword evidence="2" id="KW-1133">Transmembrane helix</keyword>
<feature type="domain" description="LysM" evidence="3">
    <location>
        <begin position="167"/>
        <end position="210"/>
    </location>
</feature>
<feature type="region of interest" description="Disordered" evidence="1">
    <location>
        <begin position="85"/>
        <end position="168"/>
    </location>
</feature>
<reference evidence="5" key="1">
    <citation type="journal article" date="2019" name="Int. J. Syst. Evol. Microbiol.">
        <title>The Global Catalogue of Microorganisms (GCM) 10K type strain sequencing project: providing services to taxonomists for standard genome sequencing and annotation.</title>
        <authorList>
            <consortium name="The Broad Institute Genomics Platform"/>
            <consortium name="The Broad Institute Genome Sequencing Center for Infectious Disease"/>
            <person name="Wu L."/>
            <person name="Ma J."/>
        </authorList>
    </citation>
    <scope>NUCLEOTIDE SEQUENCE [LARGE SCALE GENOMIC DNA]</scope>
    <source>
        <strain evidence="5">KCTC 42143</strain>
    </source>
</reference>
<evidence type="ECO:0000256" key="1">
    <source>
        <dbReference type="SAM" id="MobiDB-lite"/>
    </source>
</evidence>
<comment type="caution">
    <text evidence="4">The sequence shown here is derived from an EMBL/GenBank/DDBJ whole genome shotgun (WGS) entry which is preliminary data.</text>
</comment>
<evidence type="ECO:0000259" key="3">
    <source>
        <dbReference type="PROSITE" id="PS51782"/>
    </source>
</evidence>
<feature type="region of interest" description="Disordered" evidence="1">
    <location>
        <begin position="1"/>
        <end position="27"/>
    </location>
</feature>
<name>A0ABW4NLW1_9LACT</name>
<dbReference type="EMBL" id="JBHUFF010000013">
    <property type="protein sequence ID" value="MFD1799430.1"/>
    <property type="molecule type" value="Genomic_DNA"/>
</dbReference>
<dbReference type="Pfam" id="PF01476">
    <property type="entry name" value="LysM"/>
    <property type="match status" value="1"/>
</dbReference>
<feature type="compositionally biased region" description="Basic and acidic residues" evidence="1">
    <location>
        <begin position="9"/>
        <end position="20"/>
    </location>
</feature>
<proteinExistence type="predicted"/>
<dbReference type="Gene3D" id="3.10.350.10">
    <property type="entry name" value="LysM domain"/>
    <property type="match status" value="1"/>
</dbReference>